<dbReference type="InterPro" id="IPR013830">
    <property type="entry name" value="SGNH_hydro"/>
</dbReference>
<dbReference type="CDD" id="cd00229">
    <property type="entry name" value="SGNH_hydrolase"/>
    <property type="match status" value="1"/>
</dbReference>
<dbReference type="AlphaFoldDB" id="A0A239L9V4"/>
<dbReference type="Gene3D" id="3.40.50.1110">
    <property type="entry name" value="SGNH hydrolase"/>
    <property type="match status" value="1"/>
</dbReference>
<organism evidence="2 3">
    <name type="scientific">Streptosporangium subroseum</name>
    <dbReference type="NCBI Taxonomy" id="106412"/>
    <lineage>
        <taxon>Bacteria</taxon>
        <taxon>Bacillati</taxon>
        <taxon>Actinomycetota</taxon>
        <taxon>Actinomycetes</taxon>
        <taxon>Streptosporangiales</taxon>
        <taxon>Streptosporangiaceae</taxon>
        <taxon>Streptosporangium</taxon>
    </lineage>
</organism>
<dbReference type="PANTHER" id="PTHR30383:SF5">
    <property type="entry name" value="SGNH HYDROLASE-TYPE ESTERASE DOMAIN-CONTAINING PROTEIN"/>
    <property type="match status" value="1"/>
</dbReference>
<protein>
    <submittedName>
        <fullName evidence="2">Acetyl esterase/acyl-CoA thioesterase-1</fullName>
    </submittedName>
</protein>
<evidence type="ECO:0000259" key="1">
    <source>
        <dbReference type="Pfam" id="PF13472"/>
    </source>
</evidence>
<dbReference type="PANTHER" id="PTHR30383">
    <property type="entry name" value="THIOESTERASE 1/PROTEASE 1/LYSOPHOSPHOLIPASE L1"/>
    <property type="match status" value="1"/>
</dbReference>
<dbReference type="InterPro" id="IPR036514">
    <property type="entry name" value="SGNH_hydro_sf"/>
</dbReference>
<dbReference type="RefSeq" id="WP_089210216.1">
    <property type="nucleotide sequence ID" value="NZ_FZOD01000031.1"/>
</dbReference>
<dbReference type="EMBL" id="FZOD01000031">
    <property type="protein sequence ID" value="SNT27075.1"/>
    <property type="molecule type" value="Genomic_DNA"/>
</dbReference>
<keyword evidence="3" id="KW-1185">Reference proteome</keyword>
<dbReference type="Pfam" id="PF13472">
    <property type="entry name" value="Lipase_GDSL_2"/>
    <property type="match status" value="1"/>
</dbReference>
<dbReference type="InterPro" id="IPR051532">
    <property type="entry name" value="Ester_Hydrolysis_Enzymes"/>
</dbReference>
<feature type="domain" description="SGNH hydrolase-type esterase" evidence="1">
    <location>
        <begin position="82"/>
        <end position="261"/>
    </location>
</feature>
<dbReference type="SUPFAM" id="SSF52266">
    <property type="entry name" value="SGNH hydrolase"/>
    <property type="match status" value="1"/>
</dbReference>
<dbReference type="Proteomes" id="UP000198282">
    <property type="component" value="Unassembled WGS sequence"/>
</dbReference>
<dbReference type="OrthoDB" id="9794725at2"/>
<sequence length="274" mass="30207">MNTALTERLVRFQHPEKVLGYLGGLDDDRIAALYGLDSGSYRQIRRSHDEQAHRAATELLDDPEFAGKVDRLPFAPGQRVVAVGESITDDLLSWFEILRHVLDLRRPADGIVLTNMAVSGQTTTQALTTLPGLSFQRPDWVLCMLGGNDAQRLGSADGPTLVSLAETERNLRALRDLITERTPARWVGLTPTRVDETRVRAYQPFQRAGITWVNRDIDAIGTFLNAQPDPVVDTRPVIAGQAGERFHLDDGLHLSLAGQQALTAALVDTLTDRP</sequence>
<evidence type="ECO:0000313" key="2">
    <source>
        <dbReference type="EMBL" id="SNT27075.1"/>
    </source>
</evidence>
<gene>
    <name evidence="2" type="ORF">SAMN05216276_103179</name>
</gene>
<reference evidence="2 3" key="1">
    <citation type="submission" date="2017-06" db="EMBL/GenBank/DDBJ databases">
        <authorList>
            <person name="Kim H.J."/>
            <person name="Triplett B.A."/>
        </authorList>
    </citation>
    <scope>NUCLEOTIDE SEQUENCE [LARGE SCALE GENOMIC DNA]</scope>
    <source>
        <strain evidence="2 3">CGMCC 4.2132</strain>
    </source>
</reference>
<dbReference type="GO" id="GO:0004622">
    <property type="term" value="F:phosphatidylcholine lysophospholipase activity"/>
    <property type="evidence" value="ECO:0007669"/>
    <property type="project" value="TreeGrafter"/>
</dbReference>
<proteinExistence type="predicted"/>
<name>A0A239L9V4_9ACTN</name>
<evidence type="ECO:0000313" key="3">
    <source>
        <dbReference type="Proteomes" id="UP000198282"/>
    </source>
</evidence>
<accession>A0A239L9V4</accession>